<evidence type="ECO:0000256" key="10">
    <source>
        <dbReference type="ARBA" id="ARBA00022842"/>
    </source>
</evidence>
<dbReference type="Proteomes" id="UP000178347">
    <property type="component" value="Unassembled WGS sequence"/>
</dbReference>
<dbReference type="InterPro" id="IPR018209">
    <property type="entry name" value="Pyrv_Knase_AS"/>
</dbReference>
<reference evidence="17 18" key="1">
    <citation type="journal article" date="2016" name="Nat. Commun.">
        <title>Thousands of microbial genomes shed light on interconnected biogeochemical processes in an aquifer system.</title>
        <authorList>
            <person name="Anantharaman K."/>
            <person name="Brown C.T."/>
            <person name="Hug L.A."/>
            <person name="Sharon I."/>
            <person name="Castelle C.J."/>
            <person name="Probst A.J."/>
            <person name="Thomas B.C."/>
            <person name="Singh A."/>
            <person name="Wilkins M.J."/>
            <person name="Karaoz U."/>
            <person name="Brodie E.L."/>
            <person name="Williams K.H."/>
            <person name="Hubbard S.S."/>
            <person name="Banfield J.F."/>
        </authorList>
    </citation>
    <scope>NUCLEOTIDE SEQUENCE [LARGE SCALE GENOMIC DNA]</scope>
</reference>
<evidence type="ECO:0000256" key="2">
    <source>
        <dbReference type="ARBA" id="ARBA00004997"/>
    </source>
</evidence>
<dbReference type="AlphaFoldDB" id="A0A1F6MRC4"/>
<dbReference type="SUPFAM" id="SSF50800">
    <property type="entry name" value="PK beta-barrel domain-like"/>
    <property type="match status" value="1"/>
</dbReference>
<dbReference type="GO" id="GO:0000287">
    <property type="term" value="F:magnesium ion binding"/>
    <property type="evidence" value="ECO:0007669"/>
    <property type="project" value="UniProtKB-UniRule"/>
</dbReference>
<feature type="domain" description="Pyruvate kinase C-terminal" evidence="16">
    <location>
        <begin position="367"/>
        <end position="477"/>
    </location>
</feature>
<evidence type="ECO:0000256" key="8">
    <source>
        <dbReference type="ARBA" id="ARBA00022777"/>
    </source>
</evidence>
<dbReference type="NCBIfam" id="TIGR01064">
    <property type="entry name" value="pyruv_kin"/>
    <property type="match status" value="1"/>
</dbReference>
<dbReference type="Gene3D" id="2.40.33.10">
    <property type="entry name" value="PK beta-barrel domain-like"/>
    <property type="match status" value="1"/>
</dbReference>
<evidence type="ECO:0000256" key="7">
    <source>
        <dbReference type="ARBA" id="ARBA00022741"/>
    </source>
</evidence>
<comment type="catalytic activity">
    <reaction evidence="14">
        <text>pyruvate + ATP = phosphoenolpyruvate + ADP + H(+)</text>
        <dbReference type="Rhea" id="RHEA:18157"/>
        <dbReference type="ChEBI" id="CHEBI:15361"/>
        <dbReference type="ChEBI" id="CHEBI:15378"/>
        <dbReference type="ChEBI" id="CHEBI:30616"/>
        <dbReference type="ChEBI" id="CHEBI:58702"/>
        <dbReference type="ChEBI" id="CHEBI:456216"/>
        <dbReference type="EC" id="2.7.1.40"/>
    </reaction>
</comment>
<dbReference type="PRINTS" id="PR01050">
    <property type="entry name" value="PYRUVTKNASE"/>
</dbReference>
<dbReference type="PANTHER" id="PTHR11817">
    <property type="entry name" value="PYRUVATE KINASE"/>
    <property type="match status" value="1"/>
</dbReference>
<dbReference type="GO" id="GO:0004743">
    <property type="term" value="F:pyruvate kinase activity"/>
    <property type="evidence" value="ECO:0007669"/>
    <property type="project" value="UniProtKB-UniRule"/>
</dbReference>
<keyword evidence="7" id="KW-0547">Nucleotide-binding</keyword>
<evidence type="ECO:0000256" key="12">
    <source>
        <dbReference type="ARBA" id="ARBA00023317"/>
    </source>
</evidence>
<keyword evidence="11 14" id="KW-0324">Glycolysis</keyword>
<dbReference type="UniPathway" id="UPA00109">
    <property type="reaction ID" value="UER00188"/>
</dbReference>
<dbReference type="InterPro" id="IPR015795">
    <property type="entry name" value="Pyrv_Knase_C"/>
</dbReference>
<dbReference type="InterPro" id="IPR040442">
    <property type="entry name" value="Pyrv_kinase-like_dom_sf"/>
</dbReference>
<dbReference type="SUPFAM" id="SSF52935">
    <property type="entry name" value="PK C-terminal domain-like"/>
    <property type="match status" value="1"/>
</dbReference>
<dbReference type="GO" id="GO:0005524">
    <property type="term" value="F:ATP binding"/>
    <property type="evidence" value="ECO:0007669"/>
    <property type="project" value="UniProtKB-KW"/>
</dbReference>
<dbReference type="GO" id="GO:0030955">
    <property type="term" value="F:potassium ion binding"/>
    <property type="evidence" value="ECO:0007669"/>
    <property type="project" value="UniProtKB-UniRule"/>
</dbReference>
<dbReference type="EMBL" id="MFQN01000029">
    <property type="protein sequence ID" value="OGH74070.1"/>
    <property type="molecule type" value="Genomic_DNA"/>
</dbReference>
<dbReference type="STRING" id="1798692.A3G00_02120"/>
<evidence type="ECO:0000256" key="9">
    <source>
        <dbReference type="ARBA" id="ARBA00022840"/>
    </source>
</evidence>
<evidence type="ECO:0000256" key="13">
    <source>
        <dbReference type="NCBIfam" id="TIGR01064"/>
    </source>
</evidence>
<comment type="similarity">
    <text evidence="3 14">Belongs to the pyruvate kinase family.</text>
</comment>
<evidence type="ECO:0000313" key="18">
    <source>
        <dbReference type="Proteomes" id="UP000178347"/>
    </source>
</evidence>
<dbReference type="SUPFAM" id="SSF51621">
    <property type="entry name" value="Phosphoenolpyruvate/pyruvate domain"/>
    <property type="match status" value="1"/>
</dbReference>
<keyword evidence="8 14" id="KW-0418">Kinase</keyword>
<dbReference type="NCBIfam" id="NF004491">
    <property type="entry name" value="PRK05826.1"/>
    <property type="match status" value="1"/>
</dbReference>
<protein>
    <recommendedName>
        <fullName evidence="4 13">Pyruvate kinase</fullName>
        <ecNumber evidence="4 13">2.7.1.40</ecNumber>
    </recommendedName>
</protein>
<dbReference type="Gene3D" id="3.20.20.60">
    <property type="entry name" value="Phosphoenolpyruvate-binding domains"/>
    <property type="match status" value="1"/>
</dbReference>
<dbReference type="Pfam" id="PF02887">
    <property type="entry name" value="PK_C"/>
    <property type="match status" value="1"/>
</dbReference>
<evidence type="ECO:0000256" key="11">
    <source>
        <dbReference type="ARBA" id="ARBA00023152"/>
    </source>
</evidence>
<dbReference type="Gene3D" id="3.40.1380.20">
    <property type="entry name" value="Pyruvate kinase, C-terminal domain"/>
    <property type="match status" value="1"/>
</dbReference>
<dbReference type="InterPro" id="IPR015813">
    <property type="entry name" value="Pyrv/PenolPyrv_kinase-like_dom"/>
</dbReference>
<dbReference type="InterPro" id="IPR001697">
    <property type="entry name" value="Pyr_Knase"/>
</dbReference>
<feature type="domain" description="Pyruvate kinase barrel" evidence="15">
    <location>
        <begin position="5"/>
        <end position="333"/>
    </location>
</feature>
<comment type="cofactor">
    <cofactor evidence="1">
        <name>K(+)</name>
        <dbReference type="ChEBI" id="CHEBI:29103"/>
    </cofactor>
</comment>
<dbReference type="InterPro" id="IPR015806">
    <property type="entry name" value="Pyrv_Knase_insert_dom_sf"/>
</dbReference>
<dbReference type="InterPro" id="IPR036918">
    <property type="entry name" value="Pyrv_Knase_C_sf"/>
</dbReference>
<evidence type="ECO:0000256" key="5">
    <source>
        <dbReference type="ARBA" id="ARBA00022679"/>
    </source>
</evidence>
<evidence type="ECO:0000256" key="1">
    <source>
        <dbReference type="ARBA" id="ARBA00001958"/>
    </source>
</evidence>
<evidence type="ECO:0000256" key="4">
    <source>
        <dbReference type="ARBA" id="ARBA00012142"/>
    </source>
</evidence>
<accession>A0A1F6MRC4</accession>
<dbReference type="InterPro" id="IPR015793">
    <property type="entry name" value="Pyrv_Knase_brl"/>
</dbReference>
<keyword evidence="10 14" id="KW-0460">Magnesium</keyword>
<comment type="pathway">
    <text evidence="2 14">Carbohydrate degradation; glycolysis; pyruvate from D-glyceraldehyde 3-phosphate: step 5/5.</text>
</comment>
<keyword evidence="12 17" id="KW-0670">Pyruvate</keyword>
<evidence type="ECO:0000259" key="16">
    <source>
        <dbReference type="Pfam" id="PF02887"/>
    </source>
</evidence>
<dbReference type="EC" id="2.7.1.40" evidence="4 13"/>
<dbReference type="Pfam" id="PF00224">
    <property type="entry name" value="PK"/>
    <property type="match status" value="1"/>
</dbReference>
<evidence type="ECO:0000259" key="15">
    <source>
        <dbReference type="Pfam" id="PF00224"/>
    </source>
</evidence>
<dbReference type="PROSITE" id="PS00110">
    <property type="entry name" value="PYRUVATE_KINASE"/>
    <property type="match status" value="1"/>
</dbReference>
<dbReference type="GO" id="GO:0016301">
    <property type="term" value="F:kinase activity"/>
    <property type="evidence" value="ECO:0007669"/>
    <property type="project" value="UniProtKB-KW"/>
</dbReference>
<evidence type="ECO:0000313" key="17">
    <source>
        <dbReference type="EMBL" id="OGH74070.1"/>
    </source>
</evidence>
<dbReference type="InterPro" id="IPR011037">
    <property type="entry name" value="Pyrv_Knase-like_insert_dom_sf"/>
</dbReference>
<comment type="caution">
    <text evidence="17">The sequence shown here is derived from an EMBL/GenBank/DDBJ whole genome shotgun (WGS) entry which is preliminary data.</text>
</comment>
<keyword evidence="6" id="KW-0479">Metal-binding</keyword>
<proteinExistence type="inferred from homology"/>
<gene>
    <name evidence="17" type="ORF">A3G00_02120</name>
</gene>
<evidence type="ECO:0000256" key="6">
    <source>
        <dbReference type="ARBA" id="ARBA00022723"/>
    </source>
</evidence>
<sequence>MFKTKRTKIVCTLGPSSESVEILTKMIKAGMNVARLNFSHGTYDNHQMLIKNIRAVEQKIGEPVAVMQDLQGPKIRVGIMPADGLSLKAGEMVTFDTAAADHSRGVIPVDYSDLHLYLKKGERLLLDDGRIETKIVRVVNTQISAEVIVGGVLTSHKGINAPDSKLVVRALTDKDKEDVKFGVANGVDLVALSFVTKPEDILDLRYLIKEYEKELNLKPIQPIRIVAKIERYEAVQNIKLILEAADGIMIARGDLGIEIPAQEVPLVQKRLIDLALDAAKPVIVATQMLDSMQKNPRPTRAEVSDVANAVIDHTDAVMLSNETAAGQYPVETVETMSNIIVETEKSVYDNLPMRQPQGRKKKIDDIISQMSRALAEEVGAKLILAASISGETARLISRYRPELLIVVATATDRVKHQMNLSWGVVPFILEPCRTIEELVERSLAELKKHQMVKIGDRIIIVAGEPVGHAGHVNLLEVREVN</sequence>
<dbReference type="NCBIfam" id="NF004978">
    <property type="entry name" value="PRK06354.1"/>
    <property type="match status" value="1"/>
</dbReference>
<evidence type="ECO:0000256" key="14">
    <source>
        <dbReference type="RuleBase" id="RU000504"/>
    </source>
</evidence>
<keyword evidence="9" id="KW-0067">ATP-binding</keyword>
<name>A0A1F6MRC4_9BACT</name>
<evidence type="ECO:0000256" key="3">
    <source>
        <dbReference type="ARBA" id="ARBA00008663"/>
    </source>
</evidence>
<organism evidence="17 18">
    <name type="scientific">Candidatus Magasanikbacteria bacterium RIFCSPLOWO2_12_FULL_43_12</name>
    <dbReference type="NCBI Taxonomy" id="1798692"/>
    <lineage>
        <taxon>Bacteria</taxon>
        <taxon>Candidatus Magasanikiibacteriota</taxon>
    </lineage>
</organism>
<keyword evidence="5 14" id="KW-0808">Transferase</keyword>